<name>A0A2M4APE3_9DIPT</name>
<feature type="signal peptide" evidence="2">
    <location>
        <begin position="1"/>
        <end position="23"/>
    </location>
</feature>
<dbReference type="AlphaFoldDB" id="A0A2M4APE3"/>
<dbReference type="InterPro" id="IPR051043">
    <property type="entry name" value="Sulfatase_Mod_Factor_Kinase"/>
</dbReference>
<reference evidence="4" key="1">
    <citation type="submission" date="2018-01" db="EMBL/GenBank/DDBJ databases">
        <title>An insight into the sialome of Amazonian anophelines.</title>
        <authorList>
            <person name="Ribeiro J.M."/>
            <person name="Scarpassa V."/>
            <person name="Calvo E."/>
        </authorList>
    </citation>
    <scope>NUCLEOTIDE SEQUENCE</scope>
    <source>
        <tissue evidence="4">Salivary glands</tissue>
    </source>
</reference>
<feature type="domain" description="Sulfatase-modifying factor enzyme-like" evidence="3">
    <location>
        <begin position="68"/>
        <end position="347"/>
    </location>
</feature>
<accession>A0A2M4APE3</accession>
<comment type="similarity">
    <text evidence="1">Belongs to the sulfatase-modifying factor family.</text>
</comment>
<dbReference type="GO" id="GO:0120147">
    <property type="term" value="F:formylglycine-generating oxidase activity"/>
    <property type="evidence" value="ECO:0007669"/>
    <property type="project" value="TreeGrafter"/>
</dbReference>
<dbReference type="InterPro" id="IPR042095">
    <property type="entry name" value="SUMF_sf"/>
</dbReference>
<dbReference type="SUPFAM" id="SSF56436">
    <property type="entry name" value="C-type lectin-like"/>
    <property type="match status" value="1"/>
</dbReference>
<dbReference type="InterPro" id="IPR016187">
    <property type="entry name" value="CTDL_fold"/>
</dbReference>
<dbReference type="InterPro" id="IPR005532">
    <property type="entry name" value="SUMF_dom"/>
</dbReference>
<dbReference type="Pfam" id="PF03781">
    <property type="entry name" value="FGE-sulfatase"/>
    <property type="match status" value="1"/>
</dbReference>
<evidence type="ECO:0000313" key="4">
    <source>
        <dbReference type="EMBL" id="MBW42602.1"/>
    </source>
</evidence>
<protein>
    <submittedName>
        <fullName evidence="4">Putative sulfatase-modifying factor 1</fullName>
    </submittedName>
</protein>
<dbReference type="PANTHER" id="PTHR23150:SF19">
    <property type="entry name" value="FORMYLGLYCINE-GENERATING ENZYME"/>
    <property type="match status" value="1"/>
</dbReference>
<organism evidence="4">
    <name type="scientific">Anopheles triannulatus</name>
    <dbReference type="NCBI Taxonomy" id="58253"/>
    <lineage>
        <taxon>Eukaryota</taxon>
        <taxon>Metazoa</taxon>
        <taxon>Ecdysozoa</taxon>
        <taxon>Arthropoda</taxon>
        <taxon>Hexapoda</taxon>
        <taxon>Insecta</taxon>
        <taxon>Pterygota</taxon>
        <taxon>Neoptera</taxon>
        <taxon>Endopterygota</taxon>
        <taxon>Diptera</taxon>
        <taxon>Nematocera</taxon>
        <taxon>Culicoidea</taxon>
        <taxon>Culicidae</taxon>
        <taxon>Anophelinae</taxon>
        <taxon>Anopheles</taxon>
    </lineage>
</organism>
<sequence length="351" mass="39984">MGEWKLLHQLLLYLALIVTSVRSDCGCNKLKRQPEGSEQPQEQIIFPDEANGKAEKLLDLVEHSKRYEHMSLIPGGEYLIGTDQPVFPADNESPARPVTVAAFYLDQYEVSNGRFKEFVDQTGYITEAEKFGDSFVFQRLLSAEVRKRYEDFRVAAAPWWYKVQGASWRYPEADKGRSVEQDRLDHPVVHASWNDAVAYCHWKGKRLPTEAEWEVACRGGRKQKLFPWGNKLLPKDQHQMNIWQGAFPESDLAEDGCDGTCPVGKFRQNPYDLYNIVGNVWEWTADLWDAAEGKPTAERKPGADPPNRVKKGGSYLCHESYCYRYRCAARSQNTEDSSAGNLGFRCAADVD</sequence>
<dbReference type="EMBL" id="GGFK01009281">
    <property type="protein sequence ID" value="MBW42602.1"/>
    <property type="molecule type" value="Transcribed_RNA"/>
</dbReference>
<keyword evidence="2" id="KW-0732">Signal</keyword>
<evidence type="ECO:0000256" key="1">
    <source>
        <dbReference type="ARBA" id="ARBA00005310"/>
    </source>
</evidence>
<proteinExistence type="inferred from homology"/>
<dbReference type="PANTHER" id="PTHR23150">
    <property type="entry name" value="SULFATASE MODIFYING FACTOR 1, 2"/>
    <property type="match status" value="1"/>
</dbReference>
<dbReference type="Gene3D" id="3.90.1580.10">
    <property type="entry name" value="paralog of FGE (formylglycine-generating enzyme)"/>
    <property type="match status" value="1"/>
</dbReference>
<feature type="chain" id="PRO_5014818009" evidence="2">
    <location>
        <begin position="24"/>
        <end position="351"/>
    </location>
</feature>
<evidence type="ECO:0000259" key="3">
    <source>
        <dbReference type="Pfam" id="PF03781"/>
    </source>
</evidence>
<dbReference type="GO" id="GO:0005783">
    <property type="term" value="C:endoplasmic reticulum"/>
    <property type="evidence" value="ECO:0007669"/>
    <property type="project" value="TreeGrafter"/>
</dbReference>
<evidence type="ECO:0000256" key="2">
    <source>
        <dbReference type="SAM" id="SignalP"/>
    </source>
</evidence>